<feature type="transmembrane region" description="Helical" evidence="8">
    <location>
        <begin position="142"/>
        <end position="163"/>
    </location>
</feature>
<organism evidence="9 10">
    <name type="scientific">Vallitalea guaymasensis</name>
    <dbReference type="NCBI Taxonomy" id="1185412"/>
    <lineage>
        <taxon>Bacteria</taxon>
        <taxon>Bacillati</taxon>
        <taxon>Bacillota</taxon>
        <taxon>Clostridia</taxon>
        <taxon>Lachnospirales</taxon>
        <taxon>Vallitaleaceae</taxon>
        <taxon>Vallitalea</taxon>
    </lineage>
</organism>
<dbReference type="Pfam" id="PF03845">
    <property type="entry name" value="Spore_permease"/>
    <property type="match status" value="1"/>
</dbReference>
<evidence type="ECO:0000256" key="5">
    <source>
        <dbReference type="ARBA" id="ARBA00022692"/>
    </source>
</evidence>
<dbReference type="NCBIfam" id="TIGR00912">
    <property type="entry name" value="2A0309"/>
    <property type="match status" value="1"/>
</dbReference>
<dbReference type="PANTHER" id="PTHR34975:SF2">
    <property type="entry name" value="SPORE GERMINATION PROTEIN A2"/>
    <property type="match status" value="1"/>
</dbReference>
<feature type="transmembrane region" description="Helical" evidence="8">
    <location>
        <begin position="215"/>
        <end position="238"/>
    </location>
</feature>
<gene>
    <name evidence="9" type="ORF">HYG85_16895</name>
</gene>
<dbReference type="EMBL" id="CP058561">
    <property type="protein sequence ID" value="QUH30493.1"/>
    <property type="molecule type" value="Genomic_DNA"/>
</dbReference>
<feature type="transmembrane region" description="Helical" evidence="8">
    <location>
        <begin position="183"/>
        <end position="203"/>
    </location>
</feature>
<reference evidence="9 10" key="1">
    <citation type="submission" date="2020-07" db="EMBL/GenBank/DDBJ databases">
        <title>Vallitalea guaymasensis genome.</title>
        <authorList>
            <person name="Postec A."/>
        </authorList>
    </citation>
    <scope>NUCLEOTIDE SEQUENCE [LARGE SCALE GENOMIC DNA]</scope>
    <source>
        <strain evidence="9 10">Ra1766G1</strain>
    </source>
</reference>
<evidence type="ECO:0000256" key="8">
    <source>
        <dbReference type="SAM" id="Phobius"/>
    </source>
</evidence>
<feature type="transmembrane region" description="Helical" evidence="8">
    <location>
        <begin position="268"/>
        <end position="290"/>
    </location>
</feature>
<dbReference type="PANTHER" id="PTHR34975">
    <property type="entry name" value="SPORE GERMINATION PROTEIN A2"/>
    <property type="match status" value="1"/>
</dbReference>
<evidence type="ECO:0000313" key="10">
    <source>
        <dbReference type="Proteomes" id="UP000677305"/>
    </source>
</evidence>
<dbReference type="KEGG" id="vgu:HYG85_16895"/>
<evidence type="ECO:0000313" key="9">
    <source>
        <dbReference type="EMBL" id="QUH30493.1"/>
    </source>
</evidence>
<comment type="similarity">
    <text evidence="2">Belongs to the amino acid-polyamine-organocation (APC) superfamily. Spore germination protein (SGP) (TC 2.A.3.9) family.</text>
</comment>
<feature type="transmembrane region" description="Helical" evidence="8">
    <location>
        <begin position="12"/>
        <end position="30"/>
    </location>
</feature>
<evidence type="ECO:0000256" key="2">
    <source>
        <dbReference type="ARBA" id="ARBA00007998"/>
    </source>
</evidence>
<evidence type="ECO:0000256" key="4">
    <source>
        <dbReference type="ARBA" id="ARBA00022544"/>
    </source>
</evidence>
<dbReference type="GO" id="GO:0016020">
    <property type="term" value="C:membrane"/>
    <property type="evidence" value="ECO:0007669"/>
    <property type="project" value="UniProtKB-SubCell"/>
</dbReference>
<name>A0A8J8MCX1_9FIRM</name>
<feature type="transmembrane region" description="Helical" evidence="8">
    <location>
        <begin position="302"/>
        <end position="322"/>
    </location>
</feature>
<keyword evidence="4" id="KW-0309">Germination</keyword>
<keyword evidence="5 8" id="KW-0812">Transmembrane</keyword>
<keyword evidence="6 8" id="KW-1133">Transmembrane helix</keyword>
<dbReference type="InterPro" id="IPR004761">
    <property type="entry name" value="Spore_GerAB"/>
</dbReference>
<protein>
    <submittedName>
        <fullName evidence="9">Endospore germination permease</fullName>
    </submittedName>
</protein>
<sequence length="363" mass="40174">MDKTVMSNKQGICLIILFMSSSSLVLSSASEARRDIWIAILLGLAIAVLIVSMYSRVLSKFPDKNLYEINISVFGRIIGSIINLIFTLYSFYLGALVLKNFSLFIGVVGLEFTPLSVVSSAVIIIIIYGVKEGLEVLGRWSAFFAKIVFPIIIIVTLLMLNMVDVNNLKPILGDGIGPVLDGTFSIITFPYAELVIFVLIFNSKMFKGGNNIYKTFIYGLLLGGFLISAIVIGAYLAIGPFAYESSYFPIYSAVSRINIRDVLQRIEIIIAVTFMIGGFIKISACLLACCNGIVNILKLKDYKFIVTPVSLLLLVISLTTYQSMLDMVTELKNFRYVALIVQIILPLVIFIIIEIKSRLSKSK</sequence>
<evidence type="ECO:0000256" key="6">
    <source>
        <dbReference type="ARBA" id="ARBA00022989"/>
    </source>
</evidence>
<feature type="transmembrane region" description="Helical" evidence="8">
    <location>
        <begin position="69"/>
        <end position="92"/>
    </location>
</feature>
<dbReference type="Proteomes" id="UP000677305">
    <property type="component" value="Chromosome"/>
</dbReference>
<accession>A0A8J8MCX1</accession>
<keyword evidence="10" id="KW-1185">Reference proteome</keyword>
<feature type="transmembrane region" description="Helical" evidence="8">
    <location>
        <begin position="104"/>
        <end position="130"/>
    </location>
</feature>
<keyword evidence="7 8" id="KW-0472">Membrane</keyword>
<comment type="subcellular location">
    <subcellularLocation>
        <location evidence="1">Membrane</location>
        <topology evidence="1">Multi-pass membrane protein</topology>
    </subcellularLocation>
</comment>
<feature type="transmembrane region" description="Helical" evidence="8">
    <location>
        <begin position="334"/>
        <end position="353"/>
    </location>
</feature>
<evidence type="ECO:0000256" key="3">
    <source>
        <dbReference type="ARBA" id="ARBA00022448"/>
    </source>
</evidence>
<feature type="transmembrane region" description="Helical" evidence="8">
    <location>
        <begin position="36"/>
        <end position="57"/>
    </location>
</feature>
<dbReference type="RefSeq" id="WP_212690652.1">
    <property type="nucleotide sequence ID" value="NZ_CP058561.1"/>
</dbReference>
<evidence type="ECO:0000256" key="7">
    <source>
        <dbReference type="ARBA" id="ARBA00023136"/>
    </source>
</evidence>
<dbReference type="AlphaFoldDB" id="A0A8J8MCX1"/>
<evidence type="ECO:0000256" key="1">
    <source>
        <dbReference type="ARBA" id="ARBA00004141"/>
    </source>
</evidence>
<keyword evidence="3" id="KW-0813">Transport</keyword>
<proteinExistence type="inferred from homology"/>
<dbReference type="GO" id="GO:0009847">
    <property type="term" value="P:spore germination"/>
    <property type="evidence" value="ECO:0007669"/>
    <property type="project" value="InterPro"/>
</dbReference>